<evidence type="ECO:0000313" key="3">
    <source>
        <dbReference type="Proteomes" id="UP000006793"/>
    </source>
</evidence>
<dbReference type="InterPro" id="IPR051695">
    <property type="entry name" value="Phosphoglycerate_Mutase"/>
</dbReference>
<reference evidence="2 3" key="2">
    <citation type="journal article" date="2012" name="Stand. Genomic Sci.">
        <title>Complete genome sequence of the thermophilic sulfate-reducing ocean bacterium Thermodesulfatator indicus type strain (CIR29812(T)).</title>
        <authorList>
            <person name="Anderson I."/>
            <person name="Saunders E."/>
            <person name="Lapidus A."/>
            <person name="Nolan M."/>
            <person name="Lucas S."/>
            <person name="Tice H."/>
            <person name="Del Rio T.G."/>
            <person name="Cheng J.F."/>
            <person name="Han C."/>
            <person name="Tapia R."/>
            <person name="Goodwin L.A."/>
            <person name="Pitluck S."/>
            <person name="Liolios K."/>
            <person name="Mavromatis K."/>
            <person name="Pagani I."/>
            <person name="Ivanova N."/>
            <person name="Mikhailova N."/>
            <person name="Pati A."/>
            <person name="Chen A."/>
            <person name="Palaniappan K."/>
            <person name="Land M."/>
            <person name="Hauser L."/>
            <person name="Jeffries C.D."/>
            <person name="Chang Y.J."/>
            <person name="Brambilla E.M."/>
            <person name="Rohde M."/>
            <person name="Spring S."/>
            <person name="Goker M."/>
            <person name="Detter J.C."/>
            <person name="Woyke T."/>
            <person name="Bristow J."/>
            <person name="Eisen J.A."/>
            <person name="Markowitz V."/>
            <person name="Hugenholtz P."/>
            <person name="Kyrpides N.C."/>
            <person name="Klenk H.P."/>
        </authorList>
    </citation>
    <scope>NUCLEOTIDE SEQUENCE [LARGE SCALE GENOMIC DNA]</scope>
    <source>
        <strain evidence="3">DSM 15286 / JCM 11887 / CIR29812</strain>
    </source>
</reference>
<dbReference type="SUPFAM" id="SSF53254">
    <property type="entry name" value="Phosphoglycerate mutase-like"/>
    <property type="match status" value="1"/>
</dbReference>
<dbReference type="eggNOG" id="COG0406">
    <property type="taxonomic scope" value="Bacteria"/>
</dbReference>
<dbReference type="PaxDb" id="667014-Thein_1201"/>
<keyword evidence="3" id="KW-1185">Reference proteome</keyword>
<dbReference type="HOGENOM" id="CLU_033323_8_4_0"/>
<protein>
    <submittedName>
        <fullName evidence="2">Phosphoglycerate mutase</fullName>
    </submittedName>
</protein>
<dbReference type="InterPro" id="IPR013078">
    <property type="entry name" value="His_Pase_superF_clade-1"/>
</dbReference>
<dbReference type="Pfam" id="PF00300">
    <property type="entry name" value="His_Phos_1"/>
    <property type="match status" value="1"/>
</dbReference>
<dbReference type="OrthoDB" id="9781415at2"/>
<evidence type="ECO:0000313" key="2">
    <source>
        <dbReference type="EMBL" id="AEH45069.1"/>
    </source>
</evidence>
<dbReference type="GO" id="GO:0004331">
    <property type="term" value="F:fructose-2,6-bisphosphate 2-phosphatase activity"/>
    <property type="evidence" value="ECO:0007669"/>
    <property type="project" value="TreeGrafter"/>
</dbReference>
<dbReference type="EMBL" id="CP002683">
    <property type="protein sequence ID" value="AEH45069.1"/>
    <property type="molecule type" value="Genomic_DNA"/>
</dbReference>
<dbReference type="RefSeq" id="WP_013907811.1">
    <property type="nucleotide sequence ID" value="NC_015681.1"/>
</dbReference>
<name>F8A8I3_THEID</name>
<dbReference type="InParanoid" id="F8A8I3"/>
<keyword evidence="1" id="KW-0378">Hydrolase</keyword>
<dbReference type="STRING" id="667014.Thein_1201"/>
<dbReference type="PANTHER" id="PTHR46517">
    <property type="entry name" value="FRUCTOSE-2,6-BISPHOSPHATASE TIGAR"/>
    <property type="match status" value="1"/>
</dbReference>
<gene>
    <name evidence="2" type="ordered locus">Thein_1201</name>
</gene>
<dbReference type="GO" id="GO:0043456">
    <property type="term" value="P:regulation of pentose-phosphate shunt"/>
    <property type="evidence" value="ECO:0007669"/>
    <property type="project" value="TreeGrafter"/>
</dbReference>
<dbReference type="SMART" id="SM00855">
    <property type="entry name" value="PGAM"/>
    <property type="match status" value="1"/>
</dbReference>
<dbReference type="AlphaFoldDB" id="F8A8I3"/>
<proteinExistence type="predicted"/>
<dbReference type="GO" id="GO:0045820">
    <property type="term" value="P:negative regulation of glycolytic process"/>
    <property type="evidence" value="ECO:0007669"/>
    <property type="project" value="TreeGrafter"/>
</dbReference>
<reference evidence="3" key="1">
    <citation type="submission" date="2011-04" db="EMBL/GenBank/DDBJ databases">
        <title>The complete genome of Thermodesulfatator indicus DSM 15286.</title>
        <authorList>
            <person name="Lucas S."/>
            <person name="Copeland A."/>
            <person name="Lapidus A."/>
            <person name="Bruce D."/>
            <person name="Goodwin L."/>
            <person name="Pitluck S."/>
            <person name="Peters L."/>
            <person name="Kyrpides N."/>
            <person name="Mavromatis K."/>
            <person name="Pagani I."/>
            <person name="Ivanova N."/>
            <person name="Saunders L."/>
            <person name="Detter J.C."/>
            <person name="Tapia R."/>
            <person name="Han C."/>
            <person name="Land M."/>
            <person name="Hauser L."/>
            <person name="Markowitz V."/>
            <person name="Cheng J.-F."/>
            <person name="Hugenholtz P."/>
            <person name="Woyke T."/>
            <person name="Wu D."/>
            <person name="Spring S."/>
            <person name="Schroeder M."/>
            <person name="Brambilla E."/>
            <person name="Klenk H.-P."/>
            <person name="Eisen J.A."/>
        </authorList>
    </citation>
    <scope>NUCLEOTIDE SEQUENCE [LARGE SCALE GENOMIC DNA]</scope>
    <source>
        <strain evidence="3">DSM 15286 / JCM 11887 / CIR29812</strain>
    </source>
</reference>
<dbReference type="CDD" id="cd07067">
    <property type="entry name" value="HP_PGM_like"/>
    <property type="match status" value="1"/>
</dbReference>
<organism evidence="2 3">
    <name type="scientific">Thermodesulfatator indicus (strain DSM 15286 / JCM 11887 / CIR29812)</name>
    <dbReference type="NCBI Taxonomy" id="667014"/>
    <lineage>
        <taxon>Bacteria</taxon>
        <taxon>Pseudomonadati</taxon>
        <taxon>Thermodesulfobacteriota</taxon>
        <taxon>Thermodesulfobacteria</taxon>
        <taxon>Thermodesulfobacteriales</taxon>
        <taxon>Thermodesulfatatoraceae</taxon>
        <taxon>Thermodesulfatator</taxon>
    </lineage>
</organism>
<dbReference type="InterPro" id="IPR029033">
    <property type="entry name" value="His_PPase_superfam"/>
</dbReference>
<dbReference type="PIRSF" id="PIRSF000709">
    <property type="entry name" value="6PFK_2-Ptase"/>
    <property type="match status" value="1"/>
</dbReference>
<dbReference type="KEGG" id="tid:Thein_1201"/>
<dbReference type="Gene3D" id="3.40.50.1240">
    <property type="entry name" value="Phosphoglycerate mutase-like"/>
    <property type="match status" value="1"/>
</dbReference>
<accession>F8A8I3</accession>
<sequence>MKPTRLFLVRHGQVDGPKGVLYSQKDVPLSKEGLRQSELLTELFAGISLAAVYTSDLSRAKLPGELLKERKDVPLFIKKELREIDFGSWSGKSYSELLEMPAFRERLKAPSRFRPPGGETLGELLNRGLKVIEEAVQKFPGENVVFFIHGGLIRVLVLHALGSSLDNFFRLQIDYASINLIDFYPEGPVVRLVNAPAGLNFKMILEKSSL</sequence>
<dbReference type="Proteomes" id="UP000006793">
    <property type="component" value="Chromosome"/>
</dbReference>
<dbReference type="GO" id="GO:0005829">
    <property type="term" value="C:cytosol"/>
    <property type="evidence" value="ECO:0007669"/>
    <property type="project" value="TreeGrafter"/>
</dbReference>
<evidence type="ECO:0000256" key="1">
    <source>
        <dbReference type="ARBA" id="ARBA00022801"/>
    </source>
</evidence>
<dbReference type="PANTHER" id="PTHR46517:SF1">
    <property type="entry name" value="FRUCTOSE-2,6-BISPHOSPHATASE TIGAR"/>
    <property type="match status" value="1"/>
</dbReference>
<dbReference type="FunCoup" id="F8A8I3">
    <property type="interactions" value="332"/>
</dbReference>